<feature type="signal peptide" evidence="9">
    <location>
        <begin position="1"/>
        <end position="17"/>
    </location>
</feature>
<comment type="subcellular location">
    <subcellularLocation>
        <location evidence="1">Endomembrane system</location>
    </subcellularLocation>
</comment>
<feature type="domain" description="MRH" evidence="10">
    <location>
        <begin position="881"/>
        <end position="1012"/>
    </location>
</feature>
<dbReference type="Gene3D" id="2.70.130.10">
    <property type="entry name" value="Mannose-6-phosphate receptor binding domain"/>
    <property type="match status" value="8"/>
</dbReference>
<evidence type="ECO:0000256" key="4">
    <source>
        <dbReference type="ARBA" id="ARBA00022729"/>
    </source>
</evidence>
<feature type="transmembrane region" description="Helical" evidence="8">
    <location>
        <begin position="1156"/>
        <end position="1177"/>
    </location>
</feature>
<dbReference type="GO" id="GO:0000139">
    <property type="term" value="C:Golgi membrane"/>
    <property type="evidence" value="ECO:0007669"/>
    <property type="project" value="UniProtKB-SubCell"/>
</dbReference>
<name>A0A9P0HEB8_NEZVI</name>
<evidence type="ECO:0000256" key="9">
    <source>
        <dbReference type="SAM" id="SignalP"/>
    </source>
</evidence>
<dbReference type="SMART" id="SM01404">
    <property type="entry name" value="CIMR"/>
    <property type="match status" value="7"/>
</dbReference>
<dbReference type="Pfam" id="PF00878">
    <property type="entry name" value="CIMR"/>
    <property type="match status" value="5"/>
</dbReference>
<dbReference type="SUPFAM" id="SSF50911">
    <property type="entry name" value="Mannose 6-phosphate receptor domain"/>
    <property type="match status" value="8"/>
</dbReference>
<dbReference type="PROSITE" id="PS51914">
    <property type="entry name" value="MRH"/>
    <property type="match status" value="4"/>
</dbReference>
<dbReference type="GO" id="GO:0005537">
    <property type="term" value="F:D-mannose binding"/>
    <property type="evidence" value="ECO:0007669"/>
    <property type="project" value="InterPro"/>
</dbReference>
<evidence type="ECO:0000256" key="6">
    <source>
        <dbReference type="ARBA" id="ARBA00023136"/>
    </source>
</evidence>
<keyword evidence="6 8" id="KW-0472">Membrane</keyword>
<evidence type="ECO:0000313" key="12">
    <source>
        <dbReference type="Proteomes" id="UP001152798"/>
    </source>
</evidence>
<dbReference type="InterPro" id="IPR000479">
    <property type="entry name" value="CIMR_rpt"/>
</dbReference>
<dbReference type="InterPro" id="IPR044865">
    <property type="entry name" value="MRH_dom"/>
</dbReference>
<dbReference type="PANTHER" id="PTHR15071">
    <property type="entry name" value="MANNOSE-6-PHOSPHATE RECEPTOR FAMILY MEMBER"/>
    <property type="match status" value="1"/>
</dbReference>
<evidence type="ECO:0000256" key="3">
    <source>
        <dbReference type="ARBA" id="ARBA00022692"/>
    </source>
</evidence>
<dbReference type="GO" id="GO:0007041">
    <property type="term" value="P:lysosomal transport"/>
    <property type="evidence" value="ECO:0007669"/>
    <property type="project" value="InterPro"/>
</dbReference>
<dbReference type="EMBL" id="OV725080">
    <property type="protein sequence ID" value="CAH1400484.1"/>
    <property type="molecule type" value="Genomic_DNA"/>
</dbReference>
<feature type="domain" description="MRH" evidence="10">
    <location>
        <begin position="581"/>
        <end position="733"/>
    </location>
</feature>
<accession>A0A9P0HEB8</accession>
<dbReference type="Proteomes" id="UP001152798">
    <property type="component" value="Chromosome 4"/>
</dbReference>
<keyword evidence="7" id="KW-1015">Disulfide bond</keyword>
<evidence type="ECO:0000256" key="8">
    <source>
        <dbReference type="SAM" id="Phobius"/>
    </source>
</evidence>
<keyword evidence="2" id="KW-0813">Transport</keyword>
<feature type="chain" id="PRO_5040165552" description="MRH domain-containing protein" evidence="9">
    <location>
        <begin position="18"/>
        <end position="1206"/>
    </location>
</feature>
<proteinExistence type="predicted"/>
<keyword evidence="5 8" id="KW-1133">Transmembrane helix</keyword>
<gene>
    <name evidence="11" type="ORF">NEZAVI_LOCUS9714</name>
</gene>
<dbReference type="PANTHER" id="PTHR15071:SF0">
    <property type="entry name" value="MANNOSE 6-PHOSPHATE RECEPTOR-LIKE PROTEIN 1"/>
    <property type="match status" value="1"/>
</dbReference>
<keyword evidence="12" id="KW-1185">Reference proteome</keyword>
<evidence type="ECO:0000259" key="10">
    <source>
        <dbReference type="PROSITE" id="PS51914"/>
    </source>
</evidence>
<evidence type="ECO:0000256" key="7">
    <source>
        <dbReference type="ARBA" id="ARBA00023157"/>
    </source>
</evidence>
<keyword evidence="3 8" id="KW-0812">Transmembrane</keyword>
<feature type="domain" description="MRH" evidence="10">
    <location>
        <begin position="738"/>
        <end position="866"/>
    </location>
</feature>
<evidence type="ECO:0000313" key="11">
    <source>
        <dbReference type="EMBL" id="CAH1400484.1"/>
    </source>
</evidence>
<dbReference type="OrthoDB" id="4504960at2759"/>
<dbReference type="InterPro" id="IPR009011">
    <property type="entry name" value="Man6P_isomerase_rcpt-bd_dom_sf"/>
</dbReference>
<evidence type="ECO:0000256" key="5">
    <source>
        <dbReference type="ARBA" id="ARBA00022989"/>
    </source>
</evidence>
<dbReference type="GO" id="GO:0038023">
    <property type="term" value="F:signaling receptor activity"/>
    <property type="evidence" value="ECO:0007669"/>
    <property type="project" value="InterPro"/>
</dbReference>
<reference evidence="11" key="1">
    <citation type="submission" date="2022-01" db="EMBL/GenBank/DDBJ databases">
        <authorList>
            <person name="King R."/>
        </authorList>
    </citation>
    <scope>NUCLEOTIDE SEQUENCE</scope>
</reference>
<sequence>MSQRIFFIVSLCVLVTCSDYKFENCILHSRSDTVIIDLSDNLEDDSWFDVGPEMPNSTYYFSLCPKVQSKCPDNGFFCLKLNGTILDLASTFVGTSEVMDGSNIYHYMLLNGKHGSGKVNIQCDESRMDPVVTSLSYPPTFKDGHPYFDYLISWRSSSNCPLKHFSVKNNCILYTHPRSYDLRPLRKTHQVKVADKDYIINICEILSSNCSSFVCEVDNSVVAKPLSNAFELSYVEHKGLSFSYPTLTGGKIVINLICSLDQEDFNLNLVSNNKEDLVFSINTPLVCDFHVINCLLHAPEKNIAYDLYPLNKMIDNYEWKLSNGKRLLLNVCGPLNYIPQVACADGLRNFGCIIDANNQTEATVTFANVTVIGPGHIAMVYNSKNLGKSDIFINISFKCSKHVSVTPTVSRNDVSRFNIDWNTYAACPLKYSAGKNCEVENLYNQSKVNLMPLHKKKLDYFIVNEKESFRINVCGGLTQRCSRNPNAAVCFKNSNGTELAIGDTGALEPNFIDGQFIFNLEGEPCHDNATKSRIKIIMACEFSSNNTSIYSPELFPNAKENECMYYFYWKTPLVCGSSVSSKCTYSNEVVKYDLSSLINLRENYIINYNDSEIELNICHSLIPGHRMHCHEWSGACLKNHSIKSILSAAYDNHENNENLGMVSEQDDFDLIDNKIRLYYKNGGVCRSSEVETVYSTTIDFICDKTASDSEPILTSVKDCHYNVSWTTSAACPTYKSKAPCSINISNKTFDLSNFMDKTFPVQIENSKEPLSYEITIGICRPVDTIGCSGNSGSCLFKDGITKNLGNYNSKLQYVNESLRLVYEADNCKSTVIEFSCGQSESSGPLLIKRNNCTTSISWSTRLACPDDYELSEMKCCQGIEDICEKLNQTYILDINEKEKAFINICKPLLPKWGIMCPSGSVSCLANNESLDSFSSEKSLGSFMLPPVLLNDKTAIIKYFDGSVCHKDSETRYSTSITFLCDENAHIGRPMLINISDDCQYEFKWATSLMCHEKCSLPIGNKNIYILEQFQNWDKRIFLKNGLVKSPYILNLCQVSARCGSHICKLDHTSKWLSFAESNSYQSLKVSDSETRIFYKYLSSNTSKDSCGAQVDLICDNYDRGPGRPYLEEERDCFIHVVWKSNLACFSEKNSESSSNIAVWCVFSLAILAFAVIIAGLLRYNSRLNLGSCLNRILGYRRDLEIAELQM</sequence>
<dbReference type="AlphaFoldDB" id="A0A9P0HEB8"/>
<protein>
    <recommendedName>
        <fullName evidence="10">MRH domain-containing protein</fullName>
    </recommendedName>
</protein>
<keyword evidence="4 9" id="KW-0732">Signal</keyword>
<feature type="domain" description="MRH" evidence="10">
    <location>
        <begin position="435"/>
        <end position="577"/>
    </location>
</feature>
<evidence type="ECO:0000256" key="2">
    <source>
        <dbReference type="ARBA" id="ARBA00022448"/>
    </source>
</evidence>
<organism evidence="11 12">
    <name type="scientific">Nezara viridula</name>
    <name type="common">Southern green stink bug</name>
    <name type="synonym">Cimex viridulus</name>
    <dbReference type="NCBI Taxonomy" id="85310"/>
    <lineage>
        <taxon>Eukaryota</taxon>
        <taxon>Metazoa</taxon>
        <taxon>Ecdysozoa</taxon>
        <taxon>Arthropoda</taxon>
        <taxon>Hexapoda</taxon>
        <taxon>Insecta</taxon>
        <taxon>Pterygota</taxon>
        <taxon>Neoptera</taxon>
        <taxon>Paraneoptera</taxon>
        <taxon>Hemiptera</taxon>
        <taxon>Heteroptera</taxon>
        <taxon>Panheteroptera</taxon>
        <taxon>Pentatomomorpha</taxon>
        <taxon>Pentatomoidea</taxon>
        <taxon>Pentatomidae</taxon>
        <taxon>Pentatominae</taxon>
        <taxon>Nezara</taxon>
    </lineage>
</organism>
<evidence type="ECO:0000256" key="1">
    <source>
        <dbReference type="ARBA" id="ARBA00004308"/>
    </source>
</evidence>
<dbReference type="GO" id="GO:0010008">
    <property type="term" value="C:endosome membrane"/>
    <property type="evidence" value="ECO:0007669"/>
    <property type="project" value="UniProtKB-SubCell"/>
</dbReference>